<feature type="transmembrane region" description="Helical" evidence="1">
    <location>
        <begin position="67"/>
        <end position="83"/>
    </location>
</feature>
<gene>
    <name evidence="2" type="ORF">P167DRAFT_72711</name>
</gene>
<organism evidence="2 3">
    <name type="scientific">Morchella conica CCBAS932</name>
    <dbReference type="NCBI Taxonomy" id="1392247"/>
    <lineage>
        <taxon>Eukaryota</taxon>
        <taxon>Fungi</taxon>
        <taxon>Dikarya</taxon>
        <taxon>Ascomycota</taxon>
        <taxon>Pezizomycotina</taxon>
        <taxon>Pezizomycetes</taxon>
        <taxon>Pezizales</taxon>
        <taxon>Morchellaceae</taxon>
        <taxon>Morchella</taxon>
    </lineage>
</organism>
<feature type="transmembrane region" description="Helical" evidence="1">
    <location>
        <begin position="184"/>
        <end position="206"/>
    </location>
</feature>
<name>A0A3N4K884_9PEZI</name>
<accession>A0A3N4K884</accession>
<evidence type="ECO:0000256" key="1">
    <source>
        <dbReference type="SAM" id="Phobius"/>
    </source>
</evidence>
<proteinExistence type="predicted"/>
<dbReference type="EMBL" id="ML119253">
    <property type="protein sequence ID" value="RPB06633.1"/>
    <property type="molecule type" value="Genomic_DNA"/>
</dbReference>
<reference evidence="2 3" key="1">
    <citation type="journal article" date="2018" name="Nat. Ecol. Evol.">
        <title>Pezizomycetes genomes reveal the molecular basis of ectomycorrhizal truffle lifestyle.</title>
        <authorList>
            <person name="Murat C."/>
            <person name="Payen T."/>
            <person name="Noel B."/>
            <person name="Kuo A."/>
            <person name="Morin E."/>
            <person name="Chen J."/>
            <person name="Kohler A."/>
            <person name="Krizsan K."/>
            <person name="Balestrini R."/>
            <person name="Da Silva C."/>
            <person name="Montanini B."/>
            <person name="Hainaut M."/>
            <person name="Levati E."/>
            <person name="Barry K.W."/>
            <person name="Belfiori B."/>
            <person name="Cichocki N."/>
            <person name="Clum A."/>
            <person name="Dockter R.B."/>
            <person name="Fauchery L."/>
            <person name="Guy J."/>
            <person name="Iotti M."/>
            <person name="Le Tacon F."/>
            <person name="Lindquist E.A."/>
            <person name="Lipzen A."/>
            <person name="Malagnac F."/>
            <person name="Mello A."/>
            <person name="Molinier V."/>
            <person name="Miyauchi S."/>
            <person name="Poulain J."/>
            <person name="Riccioni C."/>
            <person name="Rubini A."/>
            <person name="Sitrit Y."/>
            <person name="Splivallo R."/>
            <person name="Traeger S."/>
            <person name="Wang M."/>
            <person name="Zifcakova L."/>
            <person name="Wipf D."/>
            <person name="Zambonelli A."/>
            <person name="Paolocci F."/>
            <person name="Nowrousian M."/>
            <person name="Ottonello S."/>
            <person name="Baldrian P."/>
            <person name="Spatafora J.W."/>
            <person name="Henrissat B."/>
            <person name="Nagy L.G."/>
            <person name="Aury J.M."/>
            <person name="Wincker P."/>
            <person name="Grigoriev I.V."/>
            <person name="Bonfante P."/>
            <person name="Martin F.M."/>
        </authorList>
    </citation>
    <scope>NUCLEOTIDE SEQUENCE [LARGE SCALE GENOMIC DNA]</scope>
    <source>
        <strain evidence="2 3">CCBAS932</strain>
    </source>
</reference>
<dbReference type="Proteomes" id="UP000277580">
    <property type="component" value="Unassembled WGS sequence"/>
</dbReference>
<feature type="transmembrane region" description="Helical" evidence="1">
    <location>
        <begin position="95"/>
        <end position="116"/>
    </location>
</feature>
<dbReference type="InParanoid" id="A0A3N4K884"/>
<evidence type="ECO:0000313" key="3">
    <source>
        <dbReference type="Proteomes" id="UP000277580"/>
    </source>
</evidence>
<keyword evidence="1" id="KW-0472">Membrane</keyword>
<sequence>MRGVSLLNFVASFSFSPDEGQPGEYICTYPISGTYGVTPRYLLYLLLIICAFLHKLDWLVGSNLVTVMLYSATACIDSFSIAAKSRESHFLDPDIFPTLAITMSSTLAACFLLMWSSSIRRANESSRLIVGLWIMLLTAGTLAGFIVCGTQVHIVEDRTACPAGISLRVQQQPYWGSYSESFSLALKTSMAILPLNIIMGLTCAVYKEGPLKLTQRLSASKIYIWCSGGVVFAIVLALQVLVLLALLNVITCLEGHMLSIHGWPRGECMAKVGQWGAIAHASLTFGAGAIVGLYRWRNERRGGFSTTSLLQKASVETRVVRMSSFV</sequence>
<keyword evidence="3" id="KW-1185">Reference proteome</keyword>
<keyword evidence="1" id="KW-1133">Transmembrane helix</keyword>
<dbReference type="AlphaFoldDB" id="A0A3N4K884"/>
<keyword evidence="1" id="KW-0812">Transmembrane</keyword>
<feature type="transmembrane region" description="Helical" evidence="1">
    <location>
        <begin position="128"/>
        <end position="147"/>
    </location>
</feature>
<feature type="transmembrane region" description="Helical" evidence="1">
    <location>
        <begin position="272"/>
        <end position="294"/>
    </location>
</feature>
<feature type="transmembrane region" description="Helical" evidence="1">
    <location>
        <begin position="222"/>
        <end position="247"/>
    </location>
</feature>
<dbReference type="OrthoDB" id="3021074at2759"/>
<evidence type="ECO:0000313" key="2">
    <source>
        <dbReference type="EMBL" id="RPB06633.1"/>
    </source>
</evidence>
<protein>
    <submittedName>
        <fullName evidence="2">Uncharacterized protein</fullName>
    </submittedName>
</protein>
<feature type="transmembrane region" description="Helical" evidence="1">
    <location>
        <begin position="41"/>
        <end position="60"/>
    </location>
</feature>